<evidence type="ECO:0000313" key="2">
    <source>
        <dbReference type="EMBL" id="NKY50282.1"/>
    </source>
</evidence>
<dbReference type="Proteomes" id="UP000565711">
    <property type="component" value="Unassembled WGS sequence"/>
</dbReference>
<dbReference type="RefSeq" id="WP_067870874.1">
    <property type="nucleotide sequence ID" value="NZ_JAAXOP010000003.1"/>
</dbReference>
<reference evidence="2 3" key="1">
    <citation type="submission" date="2020-04" db="EMBL/GenBank/DDBJ databases">
        <title>MicrobeNet Type strains.</title>
        <authorList>
            <person name="Nicholson A.C."/>
        </authorList>
    </citation>
    <scope>NUCLEOTIDE SEQUENCE [LARGE SCALE GENOMIC DNA]</scope>
    <source>
        <strain evidence="2 3">JCM 12354</strain>
    </source>
</reference>
<comment type="caution">
    <text evidence="2">The sequence shown here is derived from an EMBL/GenBank/DDBJ whole genome shotgun (WGS) entry which is preliminary data.</text>
</comment>
<accession>A0A846XWD7</accession>
<keyword evidence="1" id="KW-0812">Transmembrane</keyword>
<evidence type="ECO:0000313" key="3">
    <source>
        <dbReference type="Proteomes" id="UP000565711"/>
    </source>
</evidence>
<feature type="transmembrane region" description="Helical" evidence="1">
    <location>
        <begin position="116"/>
        <end position="136"/>
    </location>
</feature>
<gene>
    <name evidence="2" type="ORF">HGA08_08680</name>
</gene>
<name>A0A846XWD7_9NOCA</name>
<feature type="transmembrane region" description="Helical" evidence="1">
    <location>
        <begin position="41"/>
        <end position="74"/>
    </location>
</feature>
<organism evidence="2 3">
    <name type="scientific">Nocardia vermiculata</name>
    <dbReference type="NCBI Taxonomy" id="257274"/>
    <lineage>
        <taxon>Bacteria</taxon>
        <taxon>Bacillati</taxon>
        <taxon>Actinomycetota</taxon>
        <taxon>Actinomycetes</taxon>
        <taxon>Mycobacteriales</taxon>
        <taxon>Nocardiaceae</taxon>
        <taxon>Nocardia</taxon>
    </lineage>
</organism>
<proteinExistence type="predicted"/>
<feature type="transmembrane region" description="Helical" evidence="1">
    <location>
        <begin position="86"/>
        <end position="110"/>
    </location>
</feature>
<dbReference type="EMBL" id="JAAXOP010000003">
    <property type="protein sequence ID" value="NKY50282.1"/>
    <property type="molecule type" value="Genomic_DNA"/>
</dbReference>
<keyword evidence="1" id="KW-0472">Membrane</keyword>
<keyword evidence="3" id="KW-1185">Reference proteome</keyword>
<evidence type="ECO:0000256" key="1">
    <source>
        <dbReference type="SAM" id="Phobius"/>
    </source>
</evidence>
<protein>
    <submittedName>
        <fullName evidence="2">Uncharacterized protein</fullName>
    </submittedName>
</protein>
<sequence length="149" mass="14727">MTRFLAVLSGLLLIAAVTIVEPWGAIAVLLAVIAGWWFRSVAVVAVLLALGVLAWADAGAAAAAGTGLVATAYLLNTATLHAPAGVVPTTVASVTGALSFAGAAVLAALLPAQVAWLPLLAPVLVIVLYGLIVAGLTGRRAASNAVDTP</sequence>
<keyword evidence="1" id="KW-1133">Transmembrane helix</keyword>
<dbReference type="AlphaFoldDB" id="A0A846XWD7"/>